<feature type="transmembrane region" description="Helical" evidence="1">
    <location>
        <begin position="12"/>
        <end position="32"/>
    </location>
</feature>
<evidence type="ECO:0008006" key="3">
    <source>
        <dbReference type="Google" id="ProtNLM"/>
    </source>
</evidence>
<evidence type="ECO:0000256" key="1">
    <source>
        <dbReference type="SAM" id="Phobius"/>
    </source>
</evidence>
<dbReference type="EMBL" id="CADCUS010000521">
    <property type="protein sequence ID" value="CAA9437614.1"/>
    <property type="molecule type" value="Genomic_DNA"/>
</dbReference>
<evidence type="ECO:0000313" key="2">
    <source>
        <dbReference type="EMBL" id="CAA9437614.1"/>
    </source>
</evidence>
<feature type="transmembrane region" description="Helical" evidence="1">
    <location>
        <begin position="161"/>
        <end position="182"/>
    </location>
</feature>
<feature type="transmembrane region" description="Helical" evidence="1">
    <location>
        <begin position="130"/>
        <end position="154"/>
    </location>
</feature>
<keyword evidence="1" id="KW-1133">Transmembrane helix</keyword>
<proteinExistence type="predicted"/>
<keyword evidence="1" id="KW-0472">Membrane</keyword>
<protein>
    <recommendedName>
        <fullName evidence="3">DUF4386 family protein</fullName>
    </recommendedName>
</protein>
<reference evidence="2" key="1">
    <citation type="submission" date="2020-02" db="EMBL/GenBank/DDBJ databases">
        <authorList>
            <person name="Meier V. D."/>
        </authorList>
    </citation>
    <scope>NUCLEOTIDE SEQUENCE</scope>
    <source>
        <strain evidence="2">AVDCRST_MAG66</strain>
    </source>
</reference>
<name>A0A6J4Q8M7_9PSEU</name>
<gene>
    <name evidence="2" type="ORF">AVDCRST_MAG66-3757</name>
</gene>
<feature type="transmembrane region" description="Helical" evidence="1">
    <location>
        <begin position="79"/>
        <end position="98"/>
    </location>
</feature>
<sequence length="231" mass="23634">MSMPITTAGLTRAAGASAVAAGLLFIVVQVIHPDEDVASVATTAWVVTHILGLVMAGLALIGISGMYLRQAEQTGRLGLIGFVLFGSCFLLIAASQFVEAFVLPSLADQAPRFVDDFLAIPTGGVIVGDVWALVTVNLVAGATYVLGGLLFGVAIFRAGILARWAALLLAAGTALALLLPLLPYALDRVTGVPVGIALAGLGFSLWREQRTAAVDLTSGAGDGRAAPARAR</sequence>
<dbReference type="AlphaFoldDB" id="A0A6J4Q8M7"/>
<feature type="transmembrane region" description="Helical" evidence="1">
    <location>
        <begin position="188"/>
        <end position="206"/>
    </location>
</feature>
<keyword evidence="1" id="KW-0812">Transmembrane</keyword>
<accession>A0A6J4Q8M7</accession>
<organism evidence="2">
    <name type="scientific">uncultured Pseudonocardia sp</name>
    <dbReference type="NCBI Taxonomy" id="211455"/>
    <lineage>
        <taxon>Bacteria</taxon>
        <taxon>Bacillati</taxon>
        <taxon>Actinomycetota</taxon>
        <taxon>Actinomycetes</taxon>
        <taxon>Pseudonocardiales</taxon>
        <taxon>Pseudonocardiaceae</taxon>
        <taxon>Pseudonocardia</taxon>
        <taxon>environmental samples</taxon>
    </lineage>
</organism>
<feature type="transmembrane region" description="Helical" evidence="1">
    <location>
        <begin position="44"/>
        <end position="67"/>
    </location>
</feature>